<dbReference type="EMBL" id="JBHSQN010000013">
    <property type="protein sequence ID" value="MFC6013184.1"/>
    <property type="molecule type" value="Genomic_DNA"/>
</dbReference>
<accession>A0ABW1JUM6</accession>
<sequence>MKRGIQTESHVVVYCGSCGDVFQPSSGRPICFATTTEAVEFIAADTETGWNCDGHTVRCDDCAAAEHCRAHGHEFVLDGIWAELVTGPYICSMCGLFESDIPELEN</sequence>
<keyword evidence="2" id="KW-1185">Reference proteome</keyword>
<proteinExistence type="predicted"/>
<dbReference type="Proteomes" id="UP001596223">
    <property type="component" value="Unassembled WGS sequence"/>
</dbReference>
<comment type="caution">
    <text evidence="1">The sequence shown here is derived from an EMBL/GenBank/DDBJ whole genome shotgun (WGS) entry which is preliminary data.</text>
</comment>
<reference evidence="2" key="1">
    <citation type="journal article" date="2019" name="Int. J. Syst. Evol. Microbiol.">
        <title>The Global Catalogue of Microorganisms (GCM) 10K type strain sequencing project: providing services to taxonomists for standard genome sequencing and annotation.</title>
        <authorList>
            <consortium name="The Broad Institute Genomics Platform"/>
            <consortium name="The Broad Institute Genome Sequencing Center for Infectious Disease"/>
            <person name="Wu L."/>
            <person name="Ma J."/>
        </authorList>
    </citation>
    <scope>NUCLEOTIDE SEQUENCE [LARGE SCALE GENOMIC DNA]</scope>
    <source>
        <strain evidence="2">CCUG 36956</strain>
    </source>
</reference>
<protein>
    <submittedName>
        <fullName evidence="1">Uncharacterized protein</fullName>
    </submittedName>
</protein>
<evidence type="ECO:0000313" key="2">
    <source>
        <dbReference type="Proteomes" id="UP001596223"/>
    </source>
</evidence>
<organism evidence="1 2">
    <name type="scientific">Nocardia lasii</name>
    <dbReference type="NCBI Taxonomy" id="1616107"/>
    <lineage>
        <taxon>Bacteria</taxon>
        <taxon>Bacillati</taxon>
        <taxon>Actinomycetota</taxon>
        <taxon>Actinomycetes</taxon>
        <taxon>Mycobacteriales</taxon>
        <taxon>Nocardiaceae</taxon>
        <taxon>Nocardia</taxon>
    </lineage>
</organism>
<name>A0ABW1JUM6_9NOCA</name>
<dbReference type="RefSeq" id="WP_378607963.1">
    <property type="nucleotide sequence ID" value="NZ_JBHSQN010000013.1"/>
</dbReference>
<gene>
    <name evidence="1" type="ORF">ACFP3H_19185</name>
</gene>
<evidence type="ECO:0000313" key="1">
    <source>
        <dbReference type="EMBL" id="MFC6013184.1"/>
    </source>
</evidence>